<dbReference type="PANTHER" id="PTHR43747">
    <property type="entry name" value="FAD-BINDING PROTEIN"/>
    <property type="match status" value="1"/>
</dbReference>
<dbReference type="EMBL" id="JBIGHY010000002">
    <property type="protein sequence ID" value="MFG6413417.1"/>
    <property type="molecule type" value="Genomic_DNA"/>
</dbReference>
<sequence>MALIQDIVIVGGGTAGWMTAAALSTVLRGRYRLRVVESDDIGTVGVGEATIPMIQRFNRVVGIDENEFLRETQGTFKLGIEFVNWGRVGERYMHGFGKLGQDLWTVQFEQYWHRLRALGRAQPLEQYSIARMAALANKFMPPRPDLGNSPLGEIAYAYHFDASLYARYLRGLAEQRGVQRTEGKVTHARRRGEGANPGQHPGHVDAVVLASGERIEGQLFIDCTGFRGLLIEQTLKTGFEDWTHWLPCDRAVAVPCESVKPLTPYTRSTAHRAGWQWRIPLQHRIGNGHVYCSAHISDDEAAATLLANLDGQPLADPRPIRFRTGMRRLAWNENVIAIGLAGGFLEPLESTSIHLIQAAIQQLLDFFPDQGFSAGDIAEFNRHSRFHWERIRDFVILHYHLNQRDDSAGVGFWQDCAHMKVPDSLQERLDLYRSHGRVVRRDNELFSEVGWIQVMEGQNLVPQRHHPLAELQDADATEVYLEGVREVIAKCVAFMPDHAAYVAEHCAAKPL</sequence>
<keyword evidence="3" id="KW-1185">Reference proteome</keyword>
<dbReference type="InterPro" id="IPR006905">
    <property type="entry name" value="Flavin_halogenase"/>
</dbReference>
<reference evidence="2 3" key="1">
    <citation type="submission" date="2024-09" db="EMBL/GenBank/DDBJ databases">
        <title>Novel species of the genus Pelomonas and Roseateles isolated from streams.</title>
        <authorList>
            <person name="Lu H."/>
        </authorList>
    </citation>
    <scope>NUCLEOTIDE SEQUENCE [LARGE SCALE GENOMIC DNA]</scope>
    <source>
        <strain evidence="2 3">DC23W</strain>
    </source>
</reference>
<dbReference type="PIRSF" id="PIRSF011396">
    <property type="entry name" value="Trp_halogenase"/>
    <property type="match status" value="1"/>
</dbReference>
<dbReference type="Pfam" id="PF04820">
    <property type="entry name" value="Trp_halogenase"/>
    <property type="match status" value="1"/>
</dbReference>
<protein>
    <submittedName>
        <fullName evidence="2">Tryptophan halogenase family protein</fullName>
        <ecNumber evidence="2">1.14.19.-</ecNumber>
    </submittedName>
</protein>
<dbReference type="InterPro" id="IPR050816">
    <property type="entry name" value="Flavin-dep_Halogenase_NPB"/>
</dbReference>
<keyword evidence="2" id="KW-0560">Oxidoreductase</keyword>
<gene>
    <name evidence="2" type="ORF">ACG02S_05840</name>
</gene>
<dbReference type="SUPFAM" id="SSF51905">
    <property type="entry name" value="FAD/NAD(P)-binding domain"/>
    <property type="match status" value="1"/>
</dbReference>
<dbReference type="RefSeq" id="WP_394469504.1">
    <property type="nucleotide sequence ID" value="NZ_JBIGHY010000002.1"/>
</dbReference>
<dbReference type="InterPro" id="IPR036188">
    <property type="entry name" value="FAD/NAD-bd_sf"/>
</dbReference>
<dbReference type="InterPro" id="IPR033856">
    <property type="entry name" value="Trp_halogen"/>
</dbReference>
<proteinExistence type="predicted"/>
<dbReference type="GO" id="GO:0016491">
    <property type="term" value="F:oxidoreductase activity"/>
    <property type="evidence" value="ECO:0007669"/>
    <property type="project" value="UniProtKB-KW"/>
</dbReference>
<dbReference type="Proteomes" id="UP001606300">
    <property type="component" value="Unassembled WGS sequence"/>
</dbReference>
<dbReference type="Gene3D" id="3.50.50.60">
    <property type="entry name" value="FAD/NAD(P)-binding domain"/>
    <property type="match status" value="1"/>
</dbReference>
<accession>A0ABW7EJU0</accession>
<evidence type="ECO:0000313" key="2">
    <source>
        <dbReference type="EMBL" id="MFG6413417.1"/>
    </source>
</evidence>
<dbReference type="EC" id="1.14.19.-" evidence="2"/>
<comment type="caution">
    <text evidence="2">The sequence shown here is derived from an EMBL/GenBank/DDBJ whole genome shotgun (WGS) entry which is preliminary data.</text>
</comment>
<dbReference type="PANTHER" id="PTHR43747:SF4">
    <property type="entry name" value="FLAVIN-DEPENDENT TRYPTOPHAN HALOGENASE"/>
    <property type="match status" value="1"/>
</dbReference>
<evidence type="ECO:0000256" key="1">
    <source>
        <dbReference type="SAM" id="MobiDB-lite"/>
    </source>
</evidence>
<name>A0ABW7EJU0_9BURK</name>
<organism evidence="2 3">
    <name type="scientific">Pelomonas dachongensis</name>
    <dbReference type="NCBI Taxonomy" id="3299029"/>
    <lineage>
        <taxon>Bacteria</taxon>
        <taxon>Pseudomonadati</taxon>
        <taxon>Pseudomonadota</taxon>
        <taxon>Betaproteobacteria</taxon>
        <taxon>Burkholderiales</taxon>
        <taxon>Sphaerotilaceae</taxon>
        <taxon>Roseateles</taxon>
    </lineage>
</organism>
<evidence type="ECO:0000313" key="3">
    <source>
        <dbReference type="Proteomes" id="UP001606300"/>
    </source>
</evidence>
<feature type="region of interest" description="Disordered" evidence="1">
    <location>
        <begin position="180"/>
        <end position="203"/>
    </location>
</feature>